<protein>
    <submittedName>
        <fullName evidence="1 2">RmlC-like cupin domain</fullName>
    </submittedName>
</protein>
<dbReference type="AlphaFoldDB" id="A0A8S0X7E6"/>
<dbReference type="InterPro" id="IPR011051">
    <property type="entry name" value="RmlC_Cupin_sf"/>
</dbReference>
<dbReference type="EMBL" id="CDGJ01000012">
    <property type="protein sequence ID" value="CEJ06035.1"/>
    <property type="molecule type" value="Genomic_DNA"/>
</dbReference>
<dbReference type="Proteomes" id="UP001071230">
    <property type="component" value="Unassembled WGS sequence"/>
</dbReference>
<accession>A0A8S0X7E6</accession>
<proteinExistence type="predicted"/>
<reference evidence="1" key="2">
    <citation type="submission" date="2020-01" db="EMBL/GenBank/DDBJ databases">
        <authorList>
            <person name="Hornung B."/>
        </authorList>
    </citation>
    <scope>NUCLEOTIDE SEQUENCE</scope>
    <source>
        <strain evidence="1">PacBioINE</strain>
    </source>
</reference>
<reference evidence="2" key="1">
    <citation type="submission" date="2014-11" db="EMBL/GenBank/DDBJ databases">
        <authorList>
            <person name="Hornung B.V."/>
        </authorList>
    </citation>
    <scope>NUCLEOTIDE SEQUENCE</scope>
    <source>
        <strain evidence="2">INE</strain>
    </source>
</reference>
<dbReference type="SUPFAM" id="SSF51182">
    <property type="entry name" value="RmlC-like cupins"/>
    <property type="match status" value="1"/>
</dbReference>
<organism evidence="1">
    <name type="scientific">Acididesulfobacillus acetoxydans</name>
    <dbReference type="NCBI Taxonomy" id="1561005"/>
    <lineage>
        <taxon>Bacteria</taxon>
        <taxon>Bacillati</taxon>
        <taxon>Bacillota</taxon>
        <taxon>Clostridia</taxon>
        <taxon>Eubacteriales</taxon>
        <taxon>Peptococcaceae</taxon>
        <taxon>Acididesulfobacillus</taxon>
    </lineage>
</organism>
<dbReference type="EMBL" id="LR746496">
    <property type="protein sequence ID" value="CAA7603250.1"/>
    <property type="molecule type" value="Genomic_DNA"/>
</dbReference>
<dbReference type="Proteomes" id="UP000836597">
    <property type="component" value="Chromosome"/>
</dbReference>
<gene>
    <name evidence="2" type="ORF">DEACI_0481</name>
    <name evidence="1" type="ORF">DEACI_4073</name>
</gene>
<dbReference type="InterPro" id="IPR014710">
    <property type="entry name" value="RmlC-like_jellyroll"/>
</dbReference>
<evidence type="ECO:0000313" key="3">
    <source>
        <dbReference type="Proteomes" id="UP001071230"/>
    </source>
</evidence>
<dbReference type="KEGG" id="aacx:DEACI_4073"/>
<dbReference type="Gene3D" id="2.60.120.10">
    <property type="entry name" value="Jelly Rolls"/>
    <property type="match status" value="1"/>
</dbReference>
<name>A0A8S0X7E6_9FIRM</name>
<evidence type="ECO:0000313" key="1">
    <source>
        <dbReference type="EMBL" id="CAA7603250.1"/>
    </source>
</evidence>
<keyword evidence="3" id="KW-1185">Reference proteome</keyword>
<dbReference type="RefSeq" id="WP_240986498.1">
    <property type="nucleotide sequence ID" value="NZ_CDGJ01000012.1"/>
</dbReference>
<evidence type="ECO:0000313" key="2">
    <source>
        <dbReference type="EMBL" id="CEJ06035.1"/>
    </source>
</evidence>
<sequence>MEQKGLHIFEYQGTGVRRVVESGDWFVGIKNYKLANDLRTLETLERHLLSDEVFILLEGECVLVVADATENLTVQATKMERDKVYCVTKGVWHTTILNEQCKLILVENRNTAEENSEILGLSSELIKKIHAAITDKAIGGICAS</sequence>